<keyword evidence="1" id="KW-0853">WD repeat</keyword>
<organism evidence="3 4">
    <name type="scientific">Striga asiatica</name>
    <name type="common">Asiatic witchweed</name>
    <name type="synonym">Buchnera asiatica</name>
    <dbReference type="NCBI Taxonomy" id="4170"/>
    <lineage>
        <taxon>Eukaryota</taxon>
        <taxon>Viridiplantae</taxon>
        <taxon>Streptophyta</taxon>
        <taxon>Embryophyta</taxon>
        <taxon>Tracheophyta</taxon>
        <taxon>Spermatophyta</taxon>
        <taxon>Magnoliopsida</taxon>
        <taxon>eudicotyledons</taxon>
        <taxon>Gunneridae</taxon>
        <taxon>Pentapetalae</taxon>
        <taxon>asterids</taxon>
        <taxon>lamiids</taxon>
        <taxon>Lamiales</taxon>
        <taxon>Orobanchaceae</taxon>
        <taxon>Buchnereae</taxon>
        <taxon>Striga</taxon>
    </lineage>
</organism>
<protein>
    <submittedName>
        <fullName evidence="3">Autophagy-related protein</fullName>
    </submittedName>
</protein>
<dbReference type="Proteomes" id="UP000325081">
    <property type="component" value="Unassembled WGS sequence"/>
</dbReference>
<evidence type="ECO:0000313" key="4">
    <source>
        <dbReference type="Proteomes" id="UP000325081"/>
    </source>
</evidence>
<dbReference type="SUPFAM" id="SSF101908">
    <property type="entry name" value="Putative isomerase YbhE"/>
    <property type="match status" value="1"/>
</dbReference>
<name>A0A5A7QPZ5_STRAF</name>
<dbReference type="OrthoDB" id="1667587at2759"/>
<reference evidence="4" key="1">
    <citation type="journal article" date="2019" name="Curr. Biol.">
        <title>Genome Sequence of Striga asiatica Provides Insight into the Evolution of Plant Parasitism.</title>
        <authorList>
            <person name="Yoshida S."/>
            <person name="Kim S."/>
            <person name="Wafula E.K."/>
            <person name="Tanskanen J."/>
            <person name="Kim Y.M."/>
            <person name="Honaas L."/>
            <person name="Yang Z."/>
            <person name="Spallek T."/>
            <person name="Conn C.E."/>
            <person name="Ichihashi Y."/>
            <person name="Cheong K."/>
            <person name="Cui S."/>
            <person name="Der J.P."/>
            <person name="Gundlach H."/>
            <person name="Jiao Y."/>
            <person name="Hori C."/>
            <person name="Ishida J.K."/>
            <person name="Kasahara H."/>
            <person name="Kiba T."/>
            <person name="Kim M.S."/>
            <person name="Koo N."/>
            <person name="Laohavisit A."/>
            <person name="Lee Y.H."/>
            <person name="Lumba S."/>
            <person name="McCourt P."/>
            <person name="Mortimer J.C."/>
            <person name="Mutuku J.M."/>
            <person name="Nomura T."/>
            <person name="Sasaki-Sekimoto Y."/>
            <person name="Seto Y."/>
            <person name="Wang Y."/>
            <person name="Wakatake T."/>
            <person name="Sakakibara H."/>
            <person name="Demura T."/>
            <person name="Yamaguchi S."/>
            <person name="Yoneyama K."/>
            <person name="Manabe R.I."/>
            <person name="Nelson D.C."/>
            <person name="Schulman A.H."/>
            <person name="Timko M.P."/>
            <person name="dePamphilis C.W."/>
            <person name="Choi D."/>
            <person name="Shirasu K."/>
        </authorList>
    </citation>
    <scope>NUCLEOTIDE SEQUENCE [LARGE SCALE GENOMIC DNA]</scope>
    <source>
        <strain evidence="4">cv. UVA1</strain>
    </source>
</reference>
<evidence type="ECO:0000313" key="3">
    <source>
        <dbReference type="EMBL" id="GER47304.1"/>
    </source>
</evidence>
<comment type="caution">
    <text evidence="3">The sequence shown here is derived from an EMBL/GenBank/DDBJ whole genome shotgun (WGS) entry which is preliminary data.</text>
</comment>
<dbReference type="InterPro" id="IPR048720">
    <property type="entry name" value="PROPPIN"/>
</dbReference>
<evidence type="ECO:0000256" key="2">
    <source>
        <dbReference type="ARBA" id="ARBA00022737"/>
    </source>
</evidence>
<evidence type="ECO:0000256" key="1">
    <source>
        <dbReference type="ARBA" id="ARBA00022574"/>
    </source>
</evidence>
<gene>
    <name evidence="3" type="ORF">STAS_24399</name>
</gene>
<keyword evidence="2" id="KW-0677">Repeat</keyword>
<sequence>MRKLDDDLRTEKESASEGFKWRINHLLFFCDALPSIKTTAALQSERKMDSRFLTATQEGFSTNAVFQLSNWKYFMGMHLYLSATYLKICAQVVGAFNIVEMLYRSNLLAIVGAGEQPSLSPRRLCLFNTISGAAIRELNFLTSILAVRVNRKRLIVLLKEQTYIYDVNTLEVKRIIDTVPNLQGLCAFSANMDNPYVALPASTEKGSVLVYNVMDLQSHCEVCYKYSFIADSFPCLQLVITLLFI</sequence>
<dbReference type="AlphaFoldDB" id="A0A5A7QPZ5"/>
<dbReference type="PANTHER" id="PTHR11227">
    <property type="entry name" value="WD-REPEAT PROTEIN INTERACTING WITH PHOSPHOINOSIDES WIPI -RELATED"/>
    <property type="match status" value="1"/>
</dbReference>
<dbReference type="Pfam" id="PF21032">
    <property type="entry name" value="PROPPIN"/>
    <property type="match status" value="1"/>
</dbReference>
<dbReference type="EMBL" id="BKCP01007848">
    <property type="protein sequence ID" value="GER47304.1"/>
    <property type="molecule type" value="Genomic_DNA"/>
</dbReference>
<proteinExistence type="predicted"/>
<keyword evidence="4" id="KW-1185">Reference proteome</keyword>
<accession>A0A5A7QPZ5</accession>